<feature type="domain" description="GxGYxYP putative glycoside hydrolase C-terminal" evidence="1">
    <location>
        <begin position="255"/>
        <end position="338"/>
    </location>
</feature>
<organism evidence="6">
    <name type="scientific">Salpingoeca rosetta (strain ATCC 50818 / BSB-021)</name>
    <dbReference type="NCBI Taxonomy" id="946362"/>
    <lineage>
        <taxon>Eukaryota</taxon>
        <taxon>Choanoflagellata</taxon>
        <taxon>Craspedida</taxon>
        <taxon>Salpingoecidae</taxon>
        <taxon>Salpingoeca</taxon>
    </lineage>
</organism>
<dbReference type="Proteomes" id="UP000007799">
    <property type="component" value="Unassembled WGS sequence"/>
</dbReference>
<dbReference type="RefSeq" id="XP_004993647.1">
    <property type="nucleotide sequence ID" value="XM_004993590.1"/>
</dbReference>
<dbReference type="PANTHER" id="PTHR37321">
    <property type="entry name" value="EXPORTED PROTEIN-RELATED"/>
    <property type="match status" value="1"/>
</dbReference>
<dbReference type="InterPro" id="IPR032626">
    <property type="entry name" value="GxGYxYP_N_1st"/>
</dbReference>
<dbReference type="KEGG" id="sre:PTSG_05777"/>
<dbReference type="eggNOG" id="ENOG502SA2T">
    <property type="taxonomic scope" value="Eukaryota"/>
</dbReference>
<evidence type="ECO:0000313" key="6">
    <source>
        <dbReference type="Proteomes" id="UP000007799"/>
    </source>
</evidence>
<feature type="domain" description="GxGYxYP putative glycoside hydrolase third N-terminal" evidence="4">
    <location>
        <begin position="142"/>
        <end position="223"/>
    </location>
</feature>
<name>F2UB72_SALR5</name>
<keyword evidence="6" id="KW-1185">Reference proteome</keyword>
<feature type="domain" description="GxGYxYP putative glycoside hydrolase first N-terminal" evidence="2">
    <location>
        <begin position="8"/>
        <end position="63"/>
    </location>
</feature>
<evidence type="ECO:0000259" key="1">
    <source>
        <dbReference type="Pfam" id="PF14323"/>
    </source>
</evidence>
<dbReference type="InterPro" id="IPR036673">
    <property type="entry name" value="Cyanovirin-N_sf"/>
</dbReference>
<reference evidence="5" key="1">
    <citation type="submission" date="2009-08" db="EMBL/GenBank/DDBJ databases">
        <title>Annotation of Salpingoeca rosetta.</title>
        <authorList>
            <consortium name="The Broad Institute Genome Sequencing Platform"/>
            <person name="Russ C."/>
            <person name="Cuomo C."/>
            <person name="Burger G."/>
            <person name="Gray M.W."/>
            <person name="Holland P.W.H."/>
            <person name="King N."/>
            <person name="Lang F.B.F."/>
            <person name="Roger A.J."/>
            <person name="Ruiz-Trillo I."/>
            <person name="Young S.K."/>
            <person name="Zeng Q."/>
            <person name="Gargeya S."/>
            <person name="Alvarado L."/>
            <person name="Berlin A."/>
            <person name="Chapman S.B."/>
            <person name="Chen Z."/>
            <person name="Freedman E."/>
            <person name="Gellesch M."/>
            <person name="Goldberg J."/>
            <person name="Griggs A."/>
            <person name="Gujja S."/>
            <person name="Heilman E."/>
            <person name="Heiman D."/>
            <person name="Howarth C."/>
            <person name="Mehta T."/>
            <person name="Neiman D."/>
            <person name="Pearson M."/>
            <person name="Roberts A."/>
            <person name="Saif S."/>
            <person name="Shea T."/>
            <person name="Shenoy N."/>
            <person name="Sisk P."/>
            <person name="Stolte C."/>
            <person name="Sykes S."/>
            <person name="White J."/>
            <person name="Yandava C."/>
            <person name="Haas B."/>
            <person name="Nusbaum C."/>
            <person name="Birren B."/>
        </authorList>
    </citation>
    <scope>NUCLEOTIDE SEQUENCE [LARGE SCALE GENOMIC DNA]</scope>
    <source>
        <strain evidence="5">ATCC 50818</strain>
    </source>
</reference>
<dbReference type="Gene3D" id="3.20.20.490">
    <property type="entry name" value="GxGYxYP glycoside hydrolase, C-terminal domain"/>
    <property type="match status" value="1"/>
</dbReference>
<evidence type="ECO:0000313" key="5">
    <source>
        <dbReference type="EMBL" id="EGD74085.1"/>
    </source>
</evidence>
<dbReference type="Pfam" id="PF16216">
    <property type="entry name" value="GxGYxYP_N"/>
    <property type="match status" value="1"/>
</dbReference>
<dbReference type="Pfam" id="PF14323">
    <property type="entry name" value="GxGYxYP_C"/>
    <property type="match status" value="1"/>
</dbReference>
<protein>
    <submittedName>
        <fullName evidence="5">Uncharacterized protein</fullName>
    </submittedName>
</protein>
<gene>
    <name evidence="5" type="ORF">PTSG_05777</name>
</gene>
<evidence type="ECO:0000259" key="2">
    <source>
        <dbReference type="Pfam" id="PF16216"/>
    </source>
</evidence>
<evidence type="ECO:0000259" key="4">
    <source>
        <dbReference type="Pfam" id="PF20958"/>
    </source>
</evidence>
<dbReference type="Pfam" id="PF20957">
    <property type="entry name" value="GxGYxYP_N_2nd"/>
    <property type="match status" value="1"/>
</dbReference>
<dbReference type="InterPro" id="IPR038410">
    <property type="entry name" value="GxGYxYP_C_sf"/>
</dbReference>
<proteinExistence type="predicted"/>
<dbReference type="InParanoid" id="F2UB72"/>
<dbReference type="OrthoDB" id="191687at2759"/>
<dbReference type="InterPro" id="IPR048309">
    <property type="entry name" value="GxGYxYP_N_3rd"/>
</dbReference>
<dbReference type="InterPro" id="IPR025832">
    <property type="entry name" value="GxGYxYP_C"/>
</dbReference>
<evidence type="ECO:0000259" key="3">
    <source>
        <dbReference type="Pfam" id="PF20957"/>
    </source>
</evidence>
<dbReference type="PANTHER" id="PTHR37321:SF1">
    <property type="entry name" value="EXPORTED PROTEIN"/>
    <property type="match status" value="1"/>
</dbReference>
<feature type="domain" description="GxGYxYP putative glycoside hydrolase second N-terminal" evidence="3">
    <location>
        <begin position="68"/>
        <end position="128"/>
    </location>
</feature>
<dbReference type="AlphaFoldDB" id="F2UB72"/>
<dbReference type="Pfam" id="PF20958">
    <property type="entry name" value="GxGYxYP_N_3rd"/>
    <property type="match status" value="1"/>
</dbReference>
<sequence>MEDIVTYETMAGFLGRTTPQLYRLNTNVTGPESYAIWLRFMMKNYGVTVNSTFLNDLPAAVRFFAPQMRGFVTFNASTESLNAAITYCAASDDFVVAAGSDAMISTLRDAGVHLLQDLTTATVASVYSKMKGTLRLRGASFQPPSKGGNLAEYAVFARIPTLEYQGNTGGALVTSVIKDIQSRGNNGFALGWGPEEQYVTTLGDYGMYVHASDWAMDVGVLSNLHVHSNVAPKASLHMNQRHQHQRTSPAAKQSHTVSFLMSDGDNIQWLLNNWATAPQWFGSPDRGKVPMGWTVSPGLVPLAPAVIEYAIAAATANDSFVAGPSGLGYIYPSTFRAATKLMAAGVDVVHPTEFVHRIRTNVVKRCPMPVGSYMDSCSDCTLDDDCMLTCNCQGRGGTDKATCNVSCCSDLSNNEGQLWCNGHQCPSSC</sequence>
<dbReference type="GeneID" id="16074223"/>
<accession>F2UB72</accession>
<dbReference type="Gene3D" id="2.30.60.10">
    <property type="entry name" value="Cyanovirin-N"/>
    <property type="match status" value="1"/>
</dbReference>
<dbReference type="EMBL" id="GL832967">
    <property type="protein sequence ID" value="EGD74085.1"/>
    <property type="molecule type" value="Genomic_DNA"/>
</dbReference>
<dbReference type="InterPro" id="IPR048310">
    <property type="entry name" value="GxGYxYP_N_2nd"/>
</dbReference>